<protein>
    <submittedName>
        <fullName evidence="2">Uncharacterized protein</fullName>
    </submittedName>
</protein>
<organism evidence="2 3">
    <name type="scientific">Pleurodeles waltl</name>
    <name type="common">Iberian ribbed newt</name>
    <dbReference type="NCBI Taxonomy" id="8319"/>
    <lineage>
        <taxon>Eukaryota</taxon>
        <taxon>Metazoa</taxon>
        <taxon>Chordata</taxon>
        <taxon>Craniata</taxon>
        <taxon>Vertebrata</taxon>
        <taxon>Euteleostomi</taxon>
        <taxon>Amphibia</taxon>
        <taxon>Batrachia</taxon>
        <taxon>Caudata</taxon>
        <taxon>Salamandroidea</taxon>
        <taxon>Salamandridae</taxon>
        <taxon>Pleurodelinae</taxon>
        <taxon>Pleurodeles</taxon>
    </lineage>
</organism>
<feature type="region of interest" description="Disordered" evidence="1">
    <location>
        <begin position="1"/>
        <end position="25"/>
    </location>
</feature>
<accession>A0AAV7NCP3</accession>
<dbReference type="Proteomes" id="UP001066276">
    <property type="component" value="Chromosome 8"/>
</dbReference>
<evidence type="ECO:0000313" key="2">
    <source>
        <dbReference type="EMBL" id="KAJ1112429.1"/>
    </source>
</evidence>
<keyword evidence="3" id="KW-1185">Reference proteome</keyword>
<proteinExistence type="predicted"/>
<gene>
    <name evidence="2" type="ORF">NDU88_000693</name>
</gene>
<feature type="region of interest" description="Disordered" evidence="1">
    <location>
        <begin position="50"/>
        <end position="78"/>
    </location>
</feature>
<dbReference type="EMBL" id="JANPWB010000012">
    <property type="protein sequence ID" value="KAJ1112429.1"/>
    <property type="molecule type" value="Genomic_DNA"/>
</dbReference>
<reference evidence="2" key="1">
    <citation type="journal article" date="2022" name="bioRxiv">
        <title>Sequencing and chromosome-scale assembly of the giantPleurodeles waltlgenome.</title>
        <authorList>
            <person name="Brown T."/>
            <person name="Elewa A."/>
            <person name="Iarovenko S."/>
            <person name="Subramanian E."/>
            <person name="Araus A.J."/>
            <person name="Petzold A."/>
            <person name="Susuki M."/>
            <person name="Suzuki K.-i.T."/>
            <person name="Hayashi T."/>
            <person name="Toyoda A."/>
            <person name="Oliveira C."/>
            <person name="Osipova E."/>
            <person name="Leigh N.D."/>
            <person name="Simon A."/>
            <person name="Yun M.H."/>
        </authorList>
    </citation>
    <scope>NUCLEOTIDE SEQUENCE</scope>
    <source>
        <strain evidence="2">20211129_DDA</strain>
        <tissue evidence="2">Liver</tissue>
    </source>
</reference>
<dbReference type="AlphaFoldDB" id="A0AAV7NCP3"/>
<comment type="caution">
    <text evidence="2">The sequence shown here is derived from an EMBL/GenBank/DDBJ whole genome shotgun (WGS) entry which is preliminary data.</text>
</comment>
<evidence type="ECO:0000313" key="3">
    <source>
        <dbReference type="Proteomes" id="UP001066276"/>
    </source>
</evidence>
<evidence type="ECO:0000256" key="1">
    <source>
        <dbReference type="SAM" id="MobiDB-lite"/>
    </source>
</evidence>
<sequence length="128" mass="13830">MSAPFRHNLGNPGSPGRPRAPSNSKLLLRSGLRSALLRPTSLQLLLSGRAQQPSMGDASELLTGYTGPHSPGSERPTVHGLRCLSSVSPPSSLRLAHQRPAPISIRSRKSLGYQLQRVLRRRSGVDDH</sequence>
<name>A0AAV7NCP3_PLEWA</name>